<protein>
    <recommendedName>
        <fullName evidence="3 6">Queuosine 5'-phosphate N-glycosylase/hydrolase</fullName>
        <ecNumber evidence="6">3.2.2.-</ecNumber>
    </recommendedName>
    <alternativeName>
        <fullName evidence="4 6">Queuosine-nucleotide N-glycosylase/hydrolase</fullName>
    </alternativeName>
</protein>
<dbReference type="EC" id="3.2.2.-" evidence="6"/>
<gene>
    <name evidence="7" type="ORF">DNG_06033</name>
</gene>
<evidence type="ECO:0000256" key="2">
    <source>
        <dbReference type="ARBA" id="ARBA00035119"/>
    </source>
</evidence>
<reference evidence="7" key="1">
    <citation type="submission" date="2018-03" db="EMBL/GenBank/DDBJ databases">
        <authorList>
            <person name="Guldener U."/>
        </authorList>
    </citation>
    <scope>NUCLEOTIDE SEQUENCE</scope>
</reference>
<evidence type="ECO:0000256" key="4">
    <source>
        <dbReference type="ARBA" id="ARBA00035393"/>
    </source>
</evidence>
<dbReference type="AlphaFoldDB" id="A0AAE8MZ81"/>
<dbReference type="GO" id="GO:0016787">
    <property type="term" value="F:hydrolase activity"/>
    <property type="evidence" value="ECO:0007669"/>
    <property type="project" value="UniProtKB-KW"/>
</dbReference>
<evidence type="ECO:0000313" key="7">
    <source>
        <dbReference type="EMBL" id="SPO03350.1"/>
    </source>
</evidence>
<evidence type="ECO:0000256" key="1">
    <source>
        <dbReference type="ARBA" id="ARBA00022801"/>
    </source>
</evidence>
<keyword evidence="8" id="KW-1185">Reference proteome</keyword>
<evidence type="ECO:0000256" key="5">
    <source>
        <dbReference type="ARBA" id="ARBA00048204"/>
    </source>
</evidence>
<dbReference type="Proteomes" id="UP001187682">
    <property type="component" value="Unassembled WGS sequence"/>
</dbReference>
<evidence type="ECO:0000313" key="8">
    <source>
        <dbReference type="Proteomes" id="UP001187682"/>
    </source>
</evidence>
<evidence type="ECO:0000256" key="3">
    <source>
        <dbReference type="ARBA" id="ARBA00035306"/>
    </source>
</evidence>
<organism evidence="7 8">
    <name type="scientific">Cephalotrichum gorgonifer</name>
    <dbReference type="NCBI Taxonomy" id="2041049"/>
    <lineage>
        <taxon>Eukaryota</taxon>
        <taxon>Fungi</taxon>
        <taxon>Dikarya</taxon>
        <taxon>Ascomycota</taxon>
        <taxon>Pezizomycotina</taxon>
        <taxon>Sordariomycetes</taxon>
        <taxon>Hypocreomycetidae</taxon>
        <taxon>Microascales</taxon>
        <taxon>Microascaceae</taxon>
        <taxon>Cephalotrichum</taxon>
    </lineage>
</organism>
<proteinExistence type="inferred from homology"/>
<evidence type="ECO:0000256" key="6">
    <source>
        <dbReference type="RuleBase" id="RU365002"/>
    </source>
</evidence>
<dbReference type="InterPro" id="IPR019438">
    <property type="entry name" value="Q_salvage"/>
</dbReference>
<sequence>MSDSEPDLELLELLRQHVQGKLRVSDEPETYVLEDAEYIYDNSVDVAINMRPTKDAAKSIYKMMQEKEYSTSTWSDHELHPKAKDGSTLAFIFTMDLLNFSFWSALPEDERFGIEYQGKVWTGYWSLVAALRRALDEGIPITSSDFWQSEDEFTLETMRHVFRSTSEEEIPMIGERLACLREAGRKYDCSVEELISSANGSAAGLVNILARDFSCFRDEATFEGRKRPVRFLKRAQILVADIWACFDGTGYGDFYDIDKITMFADYRVPQILNSMGCLYYSPQLMSMISRHQLVEPGSSLELQLRGCTIWCVELIRREILRANPGAKVNAILIDFFLYDTMKEREAAGEEGVPAHHRTRSIWY</sequence>
<dbReference type="Pfam" id="PF10343">
    <property type="entry name" value="Q_salvage"/>
    <property type="match status" value="1"/>
</dbReference>
<comment type="catalytic activity">
    <reaction evidence="5 6">
        <text>queuosine 5'-phosphate + H2O = queuine + D-ribose 5-phosphate</text>
        <dbReference type="Rhea" id="RHEA:75387"/>
        <dbReference type="ChEBI" id="CHEBI:15377"/>
        <dbReference type="ChEBI" id="CHEBI:17433"/>
        <dbReference type="ChEBI" id="CHEBI:78346"/>
        <dbReference type="ChEBI" id="CHEBI:194371"/>
    </reaction>
    <physiologicalReaction direction="left-to-right" evidence="5 6">
        <dbReference type="Rhea" id="RHEA:75388"/>
    </physiologicalReaction>
</comment>
<accession>A0AAE8MZ81</accession>
<comment type="caution">
    <text evidence="7">The sequence shown here is derived from an EMBL/GenBank/DDBJ whole genome shotgun (WGS) entry which is preliminary data.</text>
</comment>
<keyword evidence="1 6" id="KW-0378">Hydrolase</keyword>
<dbReference type="PANTHER" id="PTHR21314">
    <property type="entry name" value="QUEUOSINE 5'-PHOSPHATE N-GLYCOSYLASE_HYDROLASE-RELATED"/>
    <property type="match status" value="1"/>
</dbReference>
<dbReference type="EMBL" id="ONZQ02000008">
    <property type="protein sequence ID" value="SPO03350.1"/>
    <property type="molecule type" value="Genomic_DNA"/>
</dbReference>
<dbReference type="GO" id="GO:0006400">
    <property type="term" value="P:tRNA modification"/>
    <property type="evidence" value="ECO:0007669"/>
    <property type="project" value="TreeGrafter"/>
</dbReference>
<dbReference type="PANTHER" id="PTHR21314:SF0">
    <property type="entry name" value="QUEUOSINE 5'-PHOSPHATE N-GLYCOSYLASE_HYDROLASE"/>
    <property type="match status" value="1"/>
</dbReference>
<name>A0AAE8MZ81_9PEZI</name>
<comment type="function">
    <text evidence="6">Catalyzes the hydrolysis of queuosine 5'-phosphate, releasing the nucleobase queuine (q). Is required for salvage of queuine from exogenous queuosine (Q) that is imported and then converted to queuosine 5'-phosphate intracellularly.</text>
</comment>
<comment type="similarity">
    <text evidence="2 6">Belongs to the QNG1 protein family.</text>
</comment>